<evidence type="ECO:0000259" key="5">
    <source>
        <dbReference type="PROSITE" id="PS50174"/>
    </source>
</evidence>
<evidence type="ECO:0000256" key="2">
    <source>
        <dbReference type="ARBA" id="ARBA00022884"/>
    </source>
</evidence>
<keyword evidence="7" id="KW-1185">Reference proteome</keyword>
<sequence>MSANRTFEQAPVERIGAGNIGNQMLKAMGWTEGSGLGRDGQGIVDPIEAKMRSQNAGLGLKGSNYGASSSDSYKDKLKKLARSRFNDE</sequence>
<reference evidence="6" key="1">
    <citation type="journal article" date="2023" name="G3 (Bethesda)">
        <title>Whole genome assembly and annotation of the endangered Caribbean coral Acropora cervicornis.</title>
        <authorList>
            <person name="Selwyn J.D."/>
            <person name="Vollmer S.V."/>
        </authorList>
    </citation>
    <scope>NUCLEOTIDE SEQUENCE</scope>
    <source>
        <strain evidence="6">K2</strain>
    </source>
</reference>
<dbReference type="GO" id="GO:0005634">
    <property type="term" value="C:nucleus"/>
    <property type="evidence" value="ECO:0007669"/>
    <property type="project" value="UniProtKB-SubCell"/>
</dbReference>
<evidence type="ECO:0000313" key="6">
    <source>
        <dbReference type="EMBL" id="KAK2571251.1"/>
    </source>
</evidence>
<dbReference type="Proteomes" id="UP001249851">
    <property type="component" value="Unassembled WGS sequence"/>
</dbReference>
<dbReference type="GO" id="GO:0003723">
    <property type="term" value="F:RNA binding"/>
    <property type="evidence" value="ECO:0007669"/>
    <property type="project" value="UniProtKB-KW"/>
</dbReference>
<comment type="caution">
    <text evidence="6">The sequence shown here is derived from an EMBL/GenBank/DDBJ whole genome shotgun (WGS) entry which is preliminary data.</text>
</comment>
<proteinExistence type="predicted"/>
<dbReference type="PROSITE" id="PS50174">
    <property type="entry name" value="G_PATCH"/>
    <property type="match status" value="1"/>
</dbReference>
<evidence type="ECO:0000256" key="4">
    <source>
        <dbReference type="SAM" id="MobiDB-lite"/>
    </source>
</evidence>
<reference evidence="6" key="2">
    <citation type="journal article" date="2023" name="Science">
        <title>Genomic signatures of disease resistance in endangered staghorn corals.</title>
        <authorList>
            <person name="Vollmer S.V."/>
            <person name="Selwyn J.D."/>
            <person name="Despard B.A."/>
            <person name="Roesel C.L."/>
        </authorList>
    </citation>
    <scope>NUCLEOTIDE SEQUENCE</scope>
    <source>
        <strain evidence="6">K2</strain>
    </source>
</reference>
<accession>A0AAD9R1Y7</accession>
<name>A0AAD9R1Y7_ACRCE</name>
<evidence type="ECO:0000256" key="3">
    <source>
        <dbReference type="ARBA" id="ARBA00023242"/>
    </source>
</evidence>
<keyword evidence="2" id="KW-0694">RNA-binding</keyword>
<keyword evidence="3" id="KW-0539">Nucleus</keyword>
<evidence type="ECO:0000313" key="7">
    <source>
        <dbReference type="Proteomes" id="UP001249851"/>
    </source>
</evidence>
<evidence type="ECO:0000256" key="1">
    <source>
        <dbReference type="ARBA" id="ARBA00004123"/>
    </source>
</evidence>
<dbReference type="GO" id="GO:0000398">
    <property type="term" value="P:mRNA splicing, via spliceosome"/>
    <property type="evidence" value="ECO:0007669"/>
    <property type="project" value="TreeGrafter"/>
</dbReference>
<feature type="domain" description="G-patch" evidence="5">
    <location>
        <begin position="17"/>
        <end position="63"/>
    </location>
</feature>
<gene>
    <name evidence="6" type="ORF">P5673_003826</name>
</gene>
<dbReference type="EMBL" id="JARQWQ010000006">
    <property type="protein sequence ID" value="KAK2571251.1"/>
    <property type="molecule type" value="Genomic_DNA"/>
</dbReference>
<feature type="region of interest" description="Disordered" evidence="4">
    <location>
        <begin position="55"/>
        <end position="88"/>
    </location>
</feature>
<dbReference type="PANTHER" id="PTHR13948">
    <property type="entry name" value="RNA-BINDING PROTEIN"/>
    <property type="match status" value="1"/>
</dbReference>
<protein>
    <submittedName>
        <fullName evidence="6">RNA-binding protein 10</fullName>
    </submittedName>
</protein>
<dbReference type="Pfam" id="PF01585">
    <property type="entry name" value="G-patch"/>
    <property type="match status" value="1"/>
</dbReference>
<comment type="subcellular location">
    <subcellularLocation>
        <location evidence="1">Nucleus</location>
    </subcellularLocation>
</comment>
<organism evidence="6 7">
    <name type="scientific">Acropora cervicornis</name>
    <name type="common">Staghorn coral</name>
    <dbReference type="NCBI Taxonomy" id="6130"/>
    <lineage>
        <taxon>Eukaryota</taxon>
        <taxon>Metazoa</taxon>
        <taxon>Cnidaria</taxon>
        <taxon>Anthozoa</taxon>
        <taxon>Hexacorallia</taxon>
        <taxon>Scleractinia</taxon>
        <taxon>Astrocoeniina</taxon>
        <taxon>Acroporidae</taxon>
        <taxon>Acropora</taxon>
    </lineage>
</organism>
<dbReference type="PANTHER" id="PTHR13948:SF3">
    <property type="entry name" value="FI21118P1"/>
    <property type="match status" value="1"/>
</dbReference>
<dbReference type="SMART" id="SM00443">
    <property type="entry name" value="G_patch"/>
    <property type="match status" value="1"/>
</dbReference>
<dbReference type="InterPro" id="IPR000467">
    <property type="entry name" value="G_patch_dom"/>
</dbReference>
<dbReference type="AlphaFoldDB" id="A0AAD9R1Y7"/>